<sequence length="71" mass="7763">MKILITGAFCFVGTNLSRALAAAGKHRLTALDMSEPPAHNYNEFYTWPELDKLSGKPLDAIIHLAGKAHDI</sequence>
<feature type="domain" description="NAD-dependent epimerase/dehydratase" evidence="1">
    <location>
        <begin position="3"/>
        <end position="69"/>
    </location>
</feature>
<dbReference type="EMBL" id="DSDK01000465">
    <property type="protein sequence ID" value="HDR51635.1"/>
    <property type="molecule type" value="Genomic_DNA"/>
</dbReference>
<accession>A0A831PKJ4</accession>
<name>A0A831PKJ4_9BACT</name>
<protein>
    <submittedName>
        <fullName evidence="2">NAD-dependent epimerase/dehydratase family protein</fullName>
    </submittedName>
</protein>
<organism evidence="2">
    <name type="scientific">Mariniphaga anaerophila</name>
    <dbReference type="NCBI Taxonomy" id="1484053"/>
    <lineage>
        <taxon>Bacteria</taxon>
        <taxon>Pseudomonadati</taxon>
        <taxon>Bacteroidota</taxon>
        <taxon>Bacteroidia</taxon>
        <taxon>Marinilabiliales</taxon>
        <taxon>Prolixibacteraceae</taxon>
        <taxon>Mariniphaga</taxon>
    </lineage>
</organism>
<dbReference type="InterPro" id="IPR036291">
    <property type="entry name" value="NAD(P)-bd_dom_sf"/>
</dbReference>
<comment type="caution">
    <text evidence="2">The sequence shown here is derived from an EMBL/GenBank/DDBJ whole genome shotgun (WGS) entry which is preliminary data.</text>
</comment>
<proteinExistence type="predicted"/>
<evidence type="ECO:0000313" key="2">
    <source>
        <dbReference type="EMBL" id="HDR51635.1"/>
    </source>
</evidence>
<dbReference type="Pfam" id="PF01370">
    <property type="entry name" value="Epimerase"/>
    <property type="match status" value="1"/>
</dbReference>
<dbReference type="Gene3D" id="3.40.50.720">
    <property type="entry name" value="NAD(P)-binding Rossmann-like Domain"/>
    <property type="match status" value="1"/>
</dbReference>
<evidence type="ECO:0000259" key="1">
    <source>
        <dbReference type="Pfam" id="PF01370"/>
    </source>
</evidence>
<dbReference type="InterPro" id="IPR001509">
    <property type="entry name" value="Epimerase_deHydtase"/>
</dbReference>
<reference evidence="2" key="1">
    <citation type="journal article" date="2020" name="mSystems">
        <title>Genome- and Community-Level Interaction Insights into Carbon Utilization and Element Cycling Functions of Hydrothermarchaeota in Hydrothermal Sediment.</title>
        <authorList>
            <person name="Zhou Z."/>
            <person name="Liu Y."/>
            <person name="Xu W."/>
            <person name="Pan J."/>
            <person name="Luo Z.H."/>
            <person name="Li M."/>
        </authorList>
    </citation>
    <scope>NUCLEOTIDE SEQUENCE [LARGE SCALE GENOMIC DNA]</scope>
    <source>
        <strain evidence="2">SpSt-1217</strain>
    </source>
</reference>
<dbReference type="Proteomes" id="UP000886047">
    <property type="component" value="Unassembled WGS sequence"/>
</dbReference>
<gene>
    <name evidence="2" type="ORF">ENN90_08460</name>
</gene>
<dbReference type="AlphaFoldDB" id="A0A831PKJ4"/>
<dbReference type="SUPFAM" id="SSF51735">
    <property type="entry name" value="NAD(P)-binding Rossmann-fold domains"/>
    <property type="match status" value="1"/>
</dbReference>